<dbReference type="GO" id="GO:0005975">
    <property type="term" value="P:carbohydrate metabolic process"/>
    <property type="evidence" value="ECO:0007669"/>
    <property type="project" value="InterPro"/>
</dbReference>
<gene>
    <name evidence="4" type="ORF">GCM10010218_07310</name>
</gene>
<dbReference type="GO" id="GO:0033072">
    <property type="term" value="P:vancomycin biosynthetic process"/>
    <property type="evidence" value="ECO:0007669"/>
    <property type="project" value="UniProtKB-ARBA"/>
</dbReference>
<proteinExistence type="predicted"/>
<evidence type="ECO:0000313" key="4">
    <source>
        <dbReference type="EMBL" id="GHF28703.1"/>
    </source>
</evidence>
<dbReference type="GO" id="GO:0016758">
    <property type="term" value="F:hexosyltransferase activity"/>
    <property type="evidence" value="ECO:0007669"/>
    <property type="project" value="InterPro"/>
</dbReference>
<dbReference type="Proteomes" id="UP000638313">
    <property type="component" value="Unassembled WGS sequence"/>
</dbReference>
<dbReference type="Pfam" id="PF03033">
    <property type="entry name" value="Glyco_transf_28"/>
    <property type="match status" value="1"/>
</dbReference>
<protein>
    <submittedName>
        <fullName evidence="4">Glycosyl transferase</fullName>
    </submittedName>
</protein>
<dbReference type="CDD" id="cd03784">
    <property type="entry name" value="GT1_Gtf-like"/>
    <property type="match status" value="1"/>
</dbReference>
<dbReference type="InterPro" id="IPR002213">
    <property type="entry name" value="UDP_glucos_trans"/>
</dbReference>
<dbReference type="InterPro" id="IPR004276">
    <property type="entry name" value="GlycoTrans_28_N"/>
</dbReference>
<keyword evidence="5" id="KW-1185">Reference proteome</keyword>
<feature type="domain" description="Glycosyltransferase family 28 N-terminal" evidence="2">
    <location>
        <begin position="3"/>
        <end position="101"/>
    </location>
</feature>
<dbReference type="Pfam" id="PF06722">
    <property type="entry name" value="EryCIII-like_C"/>
    <property type="match status" value="1"/>
</dbReference>
<evidence type="ECO:0000313" key="5">
    <source>
        <dbReference type="Proteomes" id="UP000638313"/>
    </source>
</evidence>
<dbReference type="FunFam" id="3.40.50.2000:FF:000009">
    <property type="entry name" value="Sterol 3-beta-glucosyltransferase UGT80A2"/>
    <property type="match status" value="1"/>
</dbReference>
<sequence>MRVTIMTAGSRGDVAPYTGVGHALVGAGHDVTLVTHERFAPLVAGSGVRFHAMPVDPRDVLESEWGRGLHRSTTGPGKFVRAAVMARRLVGQMADSLLEAARASDVVLPAGSMSPMGHTIAEGLSLPSMGLNLQPVHPTRDFAPPMTGGGSLGPAGNRWAGHALLRAMEHIFTPAVRDLRKRLGLPPMTAGAAQRARERRDWPVQHGFSPLVVPRPRDWRPGLEVAGYWWPYDPEPALPQPLLDFLAAGPPPVFVGLGSATVPDPARLSGEVVRALRAAGLRGVLQEGWAGLRATGDDMITVGDVPHSVLFPRMAAVVHHAGAGTTGAGLRAGVPAVPVPVQFDAGFWAARLVALGVAPRAVPLRRLTAPALTGALVRATTDPQYRRRARDLAARIAAEDGTGHVAAALGRLPG</sequence>
<reference evidence="4" key="2">
    <citation type="submission" date="2020-09" db="EMBL/GenBank/DDBJ databases">
        <authorList>
            <person name="Sun Q."/>
            <person name="Ohkuma M."/>
        </authorList>
    </citation>
    <scope>NUCLEOTIDE SEQUENCE</scope>
    <source>
        <strain evidence="4">JCM 4059</strain>
    </source>
</reference>
<name>A0A919E9Y1_9ACTN</name>
<dbReference type="InterPro" id="IPR050426">
    <property type="entry name" value="Glycosyltransferase_28"/>
</dbReference>
<keyword evidence="1 4" id="KW-0808">Transferase</keyword>
<comment type="caution">
    <text evidence="4">The sequence shown here is derived from an EMBL/GenBank/DDBJ whole genome shotgun (WGS) entry which is preliminary data.</text>
</comment>
<evidence type="ECO:0000259" key="3">
    <source>
        <dbReference type="Pfam" id="PF06722"/>
    </source>
</evidence>
<feature type="domain" description="Erythromycin biosynthesis protein CIII-like C-terminal" evidence="3">
    <location>
        <begin position="291"/>
        <end position="408"/>
    </location>
</feature>
<accession>A0A919E9Y1</accession>
<dbReference type="Gene3D" id="3.40.50.2000">
    <property type="entry name" value="Glycogen Phosphorylase B"/>
    <property type="match status" value="2"/>
</dbReference>
<dbReference type="PANTHER" id="PTHR48050:SF13">
    <property type="entry name" value="STEROL 3-BETA-GLUCOSYLTRANSFERASE UGT80A2"/>
    <property type="match status" value="1"/>
</dbReference>
<dbReference type="PANTHER" id="PTHR48050">
    <property type="entry name" value="STEROL 3-BETA-GLUCOSYLTRANSFERASE"/>
    <property type="match status" value="1"/>
</dbReference>
<dbReference type="InterPro" id="IPR010610">
    <property type="entry name" value="EryCIII-like_C"/>
</dbReference>
<dbReference type="GO" id="GO:0008194">
    <property type="term" value="F:UDP-glycosyltransferase activity"/>
    <property type="evidence" value="ECO:0007669"/>
    <property type="project" value="InterPro"/>
</dbReference>
<dbReference type="EMBL" id="BNBD01000001">
    <property type="protein sequence ID" value="GHF28703.1"/>
    <property type="molecule type" value="Genomic_DNA"/>
</dbReference>
<evidence type="ECO:0000259" key="2">
    <source>
        <dbReference type="Pfam" id="PF03033"/>
    </source>
</evidence>
<dbReference type="AlphaFoldDB" id="A0A919E9Y1"/>
<dbReference type="SUPFAM" id="SSF53756">
    <property type="entry name" value="UDP-Glycosyltransferase/glycogen phosphorylase"/>
    <property type="match status" value="1"/>
</dbReference>
<reference evidence="4" key="1">
    <citation type="journal article" date="2014" name="Int. J. Syst. Evol. Microbiol.">
        <title>Complete genome sequence of Corynebacterium casei LMG S-19264T (=DSM 44701T), isolated from a smear-ripened cheese.</title>
        <authorList>
            <consortium name="US DOE Joint Genome Institute (JGI-PGF)"/>
            <person name="Walter F."/>
            <person name="Albersmeier A."/>
            <person name="Kalinowski J."/>
            <person name="Ruckert C."/>
        </authorList>
    </citation>
    <scope>NUCLEOTIDE SEQUENCE</scope>
    <source>
        <strain evidence="4">JCM 4059</strain>
    </source>
</reference>
<evidence type="ECO:0000256" key="1">
    <source>
        <dbReference type="ARBA" id="ARBA00022679"/>
    </source>
</evidence>
<organism evidence="4 5">
    <name type="scientific">Streptomyces mashuensis</name>
    <dbReference type="NCBI Taxonomy" id="33904"/>
    <lineage>
        <taxon>Bacteria</taxon>
        <taxon>Bacillati</taxon>
        <taxon>Actinomycetota</taxon>
        <taxon>Actinomycetes</taxon>
        <taxon>Kitasatosporales</taxon>
        <taxon>Streptomycetaceae</taxon>
        <taxon>Streptomyces</taxon>
    </lineage>
</organism>